<evidence type="ECO:0000313" key="9">
    <source>
        <dbReference type="EMBL" id="KAJ1961739.1"/>
    </source>
</evidence>
<accession>A0A9W8AQA6</accession>
<proteinExistence type="inferred from homology"/>
<dbReference type="PANTHER" id="PTHR11409:SF42">
    <property type="entry name" value="ADENOSINE DEAMINASE-LIKE PROTEIN"/>
    <property type="match status" value="1"/>
</dbReference>
<dbReference type="GO" id="GO:0004000">
    <property type="term" value="F:adenosine deaminase activity"/>
    <property type="evidence" value="ECO:0007669"/>
    <property type="project" value="TreeGrafter"/>
</dbReference>
<keyword evidence="5" id="KW-0862">Zinc</keyword>
<dbReference type="GO" id="GO:0046872">
    <property type="term" value="F:metal ion binding"/>
    <property type="evidence" value="ECO:0007669"/>
    <property type="project" value="UniProtKB-KW"/>
</dbReference>
<dbReference type="Proteomes" id="UP001150925">
    <property type="component" value="Unassembled WGS sequence"/>
</dbReference>
<evidence type="ECO:0000259" key="8">
    <source>
        <dbReference type="Pfam" id="PF00962"/>
    </source>
</evidence>
<evidence type="ECO:0000256" key="3">
    <source>
        <dbReference type="ARBA" id="ARBA00022723"/>
    </source>
</evidence>
<dbReference type="AlphaFoldDB" id="A0A9W8AQA6"/>
<dbReference type="SUPFAM" id="SSF51556">
    <property type="entry name" value="Metallo-dependent hydrolases"/>
    <property type="match status" value="1"/>
</dbReference>
<evidence type="ECO:0000256" key="2">
    <source>
        <dbReference type="ARBA" id="ARBA00006676"/>
    </source>
</evidence>
<protein>
    <recommendedName>
        <fullName evidence="8">Adenosine deaminase domain-containing protein</fullName>
    </recommendedName>
</protein>
<evidence type="ECO:0000256" key="4">
    <source>
        <dbReference type="ARBA" id="ARBA00022801"/>
    </source>
</evidence>
<evidence type="ECO:0000256" key="6">
    <source>
        <dbReference type="ARBA" id="ARBA00023080"/>
    </source>
</evidence>
<comment type="catalytic activity">
    <reaction evidence="7">
        <text>N(6)-methyl-AMP + H2O + H(+) = IMP + methylamine</text>
        <dbReference type="Rhea" id="RHEA:16001"/>
        <dbReference type="ChEBI" id="CHEBI:15377"/>
        <dbReference type="ChEBI" id="CHEBI:15378"/>
        <dbReference type="ChEBI" id="CHEBI:58053"/>
        <dbReference type="ChEBI" id="CHEBI:59338"/>
        <dbReference type="ChEBI" id="CHEBI:144842"/>
    </reaction>
    <physiologicalReaction direction="left-to-right" evidence="7">
        <dbReference type="Rhea" id="RHEA:16002"/>
    </physiologicalReaction>
</comment>
<dbReference type="CDD" id="cd00443">
    <property type="entry name" value="ADA_AMPD"/>
    <property type="match status" value="1"/>
</dbReference>
<sequence length="373" mass="42138">MTDHSLDNTATLRQFCQTLPKVELHAHLNGSLSPTTLAKLRTLKSDKYPELATLCWPQQQNGGSVGLAEFFPLFRHIYKLTEDEQAVKMATWDVLEEFQRDGVRYLELRSTPRAVESTGMTKETYVRAVLAAMDGWTKHQQLSPQNQHKHGVMVVRLILCVDRRESLEEALATVQLALRYHRTTSTLADALCHVVGVDLCGNPEVGDPSTWTPAFQLAKSKGLKLTVHLGEVPYNLAEGLTLLAWQPDRVGHATLLKPATRAALYKGKIPVEVCLTSNVQSQTVASYDDHFIKEFYRVGHPFVPCTDDKGVFGCSLTDEYERLATVLQLDYTQLFNISRQCLGFIFDEDVELQRQLQAEWTTWEQSCELLRSE</sequence>
<evidence type="ECO:0000256" key="7">
    <source>
        <dbReference type="ARBA" id="ARBA00048787"/>
    </source>
</evidence>
<evidence type="ECO:0000256" key="5">
    <source>
        <dbReference type="ARBA" id="ARBA00022833"/>
    </source>
</evidence>
<dbReference type="InterPro" id="IPR001365">
    <property type="entry name" value="A_deaminase_dom"/>
</dbReference>
<dbReference type="PANTHER" id="PTHR11409">
    <property type="entry name" value="ADENOSINE DEAMINASE"/>
    <property type="match status" value="1"/>
</dbReference>
<evidence type="ECO:0000313" key="10">
    <source>
        <dbReference type="Proteomes" id="UP001150925"/>
    </source>
</evidence>
<keyword evidence="4" id="KW-0378">Hydrolase</keyword>
<keyword evidence="3" id="KW-0479">Metal-binding</keyword>
<evidence type="ECO:0000256" key="1">
    <source>
        <dbReference type="ARBA" id="ARBA00001947"/>
    </source>
</evidence>
<gene>
    <name evidence="9" type="ORF">IWQ62_003762</name>
</gene>
<name>A0A9W8AQA6_9FUNG</name>
<keyword evidence="10" id="KW-1185">Reference proteome</keyword>
<dbReference type="InterPro" id="IPR032466">
    <property type="entry name" value="Metal_Hydrolase"/>
</dbReference>
<reference evidence="9" key="1">
    <citation type="submission" date="2022-07" db="EMBL/GenBank/DDBJ databases">
        <title>Phylogenomic reconstructions and comparative analyses of Kickxellomycotina fungi.</title>
        <authorList>
            <person name="Reynolds N.K."/>
            <person name="Stajich J.E."/>
            <person name="Barry K."/>
            <person name="Grigoriev I.V."/>
            <person name="Crous P."/>
            <person name="Smith M.E."/>
        </authorList>
    </citation>
    <scope>NUCLEOTIDE SEQUENCE</scope>
    <source>
        <strain evidence="9">RSA 1196</strain>
    </source>
</reference>
<feature type="domain" description="Adenosine deaminase" evidence="8">
    <location>
        <begin position="20"/>
        <end position="342"/>
    </location>
</feature>
<keyword evidence="6" id="KW-0546">Nucleotide metabolism</keyword>
<dbReference type="OrthoDB" id="272271at2759"/>
<dbReference type="InterPro" id="IPR006330">
    <property type="entry name" value="Ado/ade_deaminase"/>
</dbReference>
<comment type="similarity">
    <text evidence="2">Belongs to the metallo-dependent hydrolases superfamily. Adenosine and AMP deaminases family.</text>
</comment>
<dbReference type="Gene3D" id="3.20.20.140">
    <property type="entry name" value="Metal-dependent hydrolases"/>
    <property type="match status" value="1"/>
</dbReference>
<dbReference type="EMBL" id="JANBPY010001077">
    <property type="protein sequence ID" value="KAJ1961739.1"/>
    <property type="molecule type" value="Genomic_DNA"/>
</dbReference>
<dbReference type="Pfam" id="PF00962">
    <property type="entry name" value="A_deaminase"/>
    <property type="match status" value="1"/>
</dbReference>
<organism evidence="9 10">
    <name type="scientific">Dispira parvispora</name>
    <dbReference type="NCBI Taxonomy" id="1520584"/>
    <lineage>
        <taxon>Eukaryota</taxon>
        <taxon>Fungi</taxon>
        <taxon>Fungi incertae sedis</taxon>
        <taxon>Zoopagomycota</taxon>
        <taxon>Kickxellomycotina</taxon>
        <taxon>Dimargaritomycetes</taxon>
        <taxon>Dimargaritales</taxon>
        <taxon>Dimargaritaceae</taxon>
        <taxon>Dispira</taxon>
    </lineage>
</organism>
<comment type="caution">
    <text evidence="9">The sequence shown here is derived from an EMBL/GenBank/DDBJ whole genome shotgun (WGS) entry which is preliminary data.</text>
</comment>
<dbReference type="GO" id="GO:0006154">
    <property type="term" value="P:adenosine catabolic process"/>
    <property type="evidence" value="ECO:0007669"/>
    <property type="project" value="TreeGrafter"/>
</dbReference>
<dbReference type="GO" id="GO:0046103">
    <property type="term" value="P:inosine biosynthetic process"/>
    <property type="evidence" value="ECO:0007669"/>
    <property type="project" value="TreeGrafter"/>
</dbReference>
<dbReference type="GO" id="GO:0009117">
    <property type="term" value="P:nucleotide metabolic process"/>
    <property type="evidence" value="ECO:0007669"/>
    <property type="project" value="UniProtKB-KW"/>
</dbReference>
<comment type="cofactor">
    <cofactor evidence="1">
        <name>Zn(2+)</name>
        <dbReference type="ChEBI" id="CHEBI:29105"/>
    </cofactor>
</comment>